<evidence type="ECO:0000313" key="2">
    <source>
        <dbReference type="EMBL" id="KAL3103948.1"/>
    </source>
</evidence>
<sequence length="176" mass="20081">MINRFTQTQTYAHHADPIPSRLLELAGTPANKTLAKYYAGRKKNKKKVQNALRQWERKFDQLAKTSRRTGRQNLAGTASHEAGHAKITWSNSPRKFLKAKVLNAKSWWTLHSGPDPKTYTRRQMKRLMVLAVAGKAAELKAVGHSTCWEDDKEDWRRVATKLAVTSARWAEIEGEE</sequence>
<evidence type="ECO:0000256" key="1">
    <source>
        <dbReference type="SAM" id="MobiDB-lite"/>
    </source>
</evidence>
<keyword evidence="3" id="KW-1185">Reference proteome</keyword>
<dbReference type="Proteomes" id="UP001620645">
    <property type="component" value="Unassembled WGS sequence"/>
</dbReference>
<feature type="region of interest" description="Disordered" evidence="1">
    <location>
        <begin position="63"/>
        <end position="85"/>
    </location>
</feature>
<gene>
    <name evidence="2" type="ORF">niasHS_000092</name>
</gene>
<name>A0ABD2KM64_HETSC</name>
<reference evidence="2 3" key="1">
    <citation type="submission" date="2024-10" db="EMBL/GenBank/DDBJ databases">
        <authorList>
            <person name="Kim D."/>
        </authorList>
    </citation>
    <scope>NUCLEOTIDE SEQUENCE [LARGE SCALE GENOMIC DNA]</scope>
    <source>
        <strain evidence="2">Taebaek</strain>
    </source>
</reference>
<evidence type="ECO:0000313" key="3">
    <source>
        <dbReference type="Proteomes" id="UP001620645"/>
    </source>
</evidence>
<dbReference type="EMBL" id="JBICCN010000008">
    <property type="protein sequence ID" value="KAL3103948.1"/>
    <property type="molecule type" value="Genomic_DNA"/>
</dbReference>
<organism evidence="2 3">
    <name type="scientific">Heterodera schachtii</name>
    <name type="common">Sugarbeet cyst nematode worm</name>
    <name type="synonym">Tylenchus schachtii</name>
    <dbReference type="NCBI Taxonomy" id="97005"/>
    <lineage>
        <taxon>Eukaryota</taxon>
        <taxon>Metazoa</taxon>
        <taxon>Ecdysozoa</taxon>
        <taxon>Nematoda</taxon>
        <taxon>Chromadorea</taxon>
        <taxon>Rhabditida</taxon>
        <taxon>Tylenchina</taxon>
        <taxon>Tylenchomorpha</taxon>
        <taxon>Tylenchoidea</taxon>
        <taxon>Heteroderidae</taxon>
        <taxon>Heteroderinae</taxon>
        <taxon>Heterodera</taxon>
    </lineage>
</organism>
<dbReference type="Gene3D" id="1.20.58.760">
    <property type="entry name" value="Peptidase M41"/>
    <property type="match status" value="1"/>
</dbReference>
<dbReference type="SUPFAM" id="SSF140990">
    <property type="entry name" value="FtsH protease domain-like"/>
    <property type="match status" value="1"/>
</dbReference>
<protein>
    <submittedName>
        <fullName evidence="2">Uncharacterized protein</fullName>
    </submittedName>
</protein>
<comment type="caution">
    <text evidence="2">The sequence shown here is derived from an EMBL/GenBank/DDBJ whole genome shotgun (WGS) entry which is preliminary data.</text>
</comment>
<proteinExistence type="predicted"/>
<dbReference type="AlphaFoldDB" id="A0ABD2KM64"/>
<dbReference type="InterPro" id="IPR037219">
    <property type="entry name" value="Peptidase_M41-like"/>
</dbReference>
<accession>A0ABD2KM64</accession>